<keyword evidence="6" id="KW-0325">Glycoprotein</keyword>
<dbReference type="PROSITE" id="PS52012">
    <property type="entry name" value="CFEM"/>
    <property type="match status" value="1"/>
</dbReference>
<feature type="disulfide bond" evidence="14">
    <location>
        <begin position="39"/>
        <end position="79"/>
    </location>
</feature>
<evidence type="ECO:0000256" key="6">
    <source>
        <dbReference type="ARBA" id="ARBA00022622"/>
    </source>
</evidence>
<feature type="binding site" description="axial binding residue" evidence="14">
    <location>
        <position position="57"/>
    </location>
    <ligand>
        <name>heme</name>
        <dbReference type="ChEBI" id="CHEBI:30413"/>
    </ligand>
    <ligandPart>
        <name>Fe</name>
        <dbReference type="ChEBI" id="CHEBI:18248"/>
    </ligandPart>
</feature>
<reference evidence="19" key="2">
    <citation type="submission" date="2023-05" db="EMBL/GenBank/DDBJ databases">
        <authorList>
            <consortium name="Lawrence Berkeley National Laboratory"/>
            <person name="Steindorff A."/>
            <person name="Hensen N."/>
            <person name="Bonometti L."/>
            <person name="Westerberg I."/>
            <person name="Brannstrom I.O."/>
            <person name="Guillou S."/>
            <person name="Cros-Aarteil S."/>
            <person name="Calhoun S."/>
            <person name="Haridas S."/>
            <person name="Kuo A."/>
            <person name="Mondo S."/>
            <person name="Pangilinan J."/>
            <person name="Riley R."/>
            <person name="Labutti K."/>
            <person name="Andreopoulos B."/>
            <person name="Lipzen A."/>
            <person name="Chen C."/>
            <person name="Yanf M."/>
            <person name="Daum C."/>
            <person name="Ng V."/>
            <person name="Clum A."/>
            <person name="Ohm R."/>
            <person name="Martin F."/>
            <person name="Silar P."/>
            <person name="Natvig D."/>
            <person name="Lalanne C."/>
            <person name="Gautier V."/>
            <person name="Ament-Velasquez S.L."/>
            <person name="Kruys A."/>
            <person name="Hutchinson M.I."/>
            <person name="Powell A.J."/>
            <person name="Barry K."/>
            <person name="Miller A.N."/>
            <person name="Grigoriev I.V."/>
            <person name="Debuchy R."/>
            <person name="Gladieux P."/>
            <person name="Thoren M.H."/>
            <person name="Johannesson H."/>
        </authorList>
    </citation>
    <scope>NUCLEOTIDE SEQUENCE</scope>
    <source>
        <strain evidence="19">CBS 538.74</strain>
    </source>
</reference>
<feature type="region of interest" description="Disordered" evidence="15">
    <location>
        <begin position="434"/>
        <end position="462"/>
    </location>
</feature>
<feature type="chain" id="PRO_5042942509" evidence="17">
    <location>
        <begin position="24"/>
        <end position="462"/>
    </location>
</feature>
<feature type="transmembrane region" description="Helical" evidence="16">
    <location>
        <begin position="219"/>
        <end position="240"/>
    </location>
</feature>
<evidence type="ECO:0000256" key="17">
    <source>
        <dbReference type="SAM" id="SignalP"/>
    </source>
</evidence>
<keyword evidence="5" id="KW-0964">Secreted</keyword>
<dbReference type="GO" id="GO:0098552">
    <property type="term" value="C:side of membrane"/>
    <property type="evidence" value="ECO:0007669"/>
    <property type="project" value="UniProtKB-KW"/>
</dbReference>
<keyword evidence="9 16" id="KW-1133">Transmembrane helix</keyword>
<evidence type="ECO:0000256" key="13">
    <source>
        <dbReference type="ARBA" id="ARBA00038359"/>
    </source>
</evidence>
<dbReference type="AlphaFoldDB" id="A0AAN6VFB3"/>
<evidence type="ECO:0000256" key="8">
    <source>
        <dbReference type="ARBA" id="ARBA00022729"/>
    </source>
</evidence>
<feature type="transmembrane region" description="Helical" evidence="16">
    <location>
        <begin position="178"/>
        <end position="207"/>
    </location>
</feature>
<evidence type="ECO:0000256" key="4">
    <source>
        <dbReference type="ARBA" id="ARBA00010031"/>
    </source>
</evidence>
<dbReference type="Proteomes" id="UP001302745">
    <property type="component" value="Unassembled WGS sequence"/>
</dbReference>
<dbReference type="InterPro" id="IPR052337">
    <property type="entry name" value="SAT4-like"/>
</dbReference>
<keyword evidence="12" id="KW-0449">Lipoprotein</keyword>
<dbReference type="SMART" id="SM00747">
    <property type="entry name" value="CFEM"/>
    <property type="match status" value="1"/>
</dbReference>
<evidence type="ECO:0000256" key="10">
    <source>
        <dbReference type="ARBA" id="ARBA00023136"/>
    </source>
</evidence>
<evidence type="ECO:0000256" key="11">
    <source>
        <dbReference type="ARBA" id="ARBA00023157"/>
    </source>
</evidence>
<evidence type="ECO:0000259" key="18">
    <source>
        <dbReference type="PROSITE" id="PS52012"/>
    </source>
</evidence>
<comment type="caution">
    <text evidence="19">The sequence shown here is derived from an EMBL/GenBank/DDBJ whole genome shotgun (WGS) entry which is preliminary data.</text>
</comment>
<dbReference type="PANTHER" id="PTHR33048">
    <property type="entry name" value="PTH11-LIKE INTEGRAL MEMBRANE PROTEIN (AFU_ORTHOLOGUE AFUA_5G11245)"/>
    <property type="match status" value="1"/>
</dbReference>
<evidence type="ECO:0000256" key="5">
    <source>
        <dbReference type="ARBA" id="ARBA00022525"/>
    </source>
</evidence>
<evidence type="ECO:0000256" key="16">
    <source>
        <dbReference type="SAM" id="Phobius"/>
    </source>
</evidence>
<keyword evidence="8 17" id="KW-0732">Signal</keyword>
<evidence type="ECO:0000256" key="12">
    <source>
        <dbReference type="ARBA" id="ARBA00023288"/>
    </source>
</evidence>
<feature type="domain" description="CFEM" evidence="18">
    <location>
        <begin position="11"/>
        <end position="121"/>
    </location>
</feature>
<evidence type="ECO:0000256" key="7">
    <source>
        <dbReference type="ARBA" id="ARBA00022692"/>
    </source>
</evidence>
<organism evidence="19 20">
    <name type="scientific">Chaetomidium leptoderma</name>
    <dbReference type="NCBI Taxonomy" id="669021"/>
    <lineage>
        <taxon>Eukaryota</taxon>
        <taxon>Fungi</taxon>
        <taxon>Dikarya</taxon>
        <taxon>Ascomycota</taxon>
        <taxon>Pezizomycotina</taxon>
        <taxon>Sordariomycetes</taxon>
        <taxon>Sordariomycetidae</taxon>
        <taxon>Sordariales</taxon>
        <taxon>Chaetomiaceae</taxon>
        <taxon>Chaetomidium</taxon>
    </lineage>
</organism>
<feature type="signal peptide" evidence="17">
    <location>
        <begin position="1"/>
        <end position="23"/>
    </location>
</feature>
<dbReference type="InterPro" id="IPR008427">
    <property type="entry name" value="Extracellular_membr_CFEM_dom"/>
</dbReference>
<sequence length="462" mass="50322">MPSFRYTCAILGLCLLALCNASAVGSISLEEGIAALPDCARSCLGNAMMQSACPPADFACLCEDAKYSSAATVCVKASCTIKESLTTKNITERLCGRPIETGNSLIPIHCVFIGLAIVAVVLRLLARVLTLAYFWWDDFANLFAFIGAAFITTTNIISIDLGQATDMWFVPHDQITRILQIFFFQMLGYTITRFFVRASIILFYMRVFPPPQDNKLGRILQWTMVCNAVYNVSFLFAVIFQCTPTADFWRRWEGGHEGHCGDDNILAWVAAVTGLVFDLWLLALPFPQLLALNLHWKKKLMGGMMFCVGLAVMIISLVRLKTINEFTRGVNPTKDIAQVCLWSGIELDVGVICPCLPSFRLLLRRLMPRVVGTSGRHGTDPVSNTTGMMRSGVRRSIGGGEMSGGQILVENTVDIKFGTGDSIDGRSAASVAGLAKEGRVSSEASVGDAESGRGYSRGKGSQ</sequence>
<comment type="subcellular location">
    <subcellularLocation>
        <location evidence="2">Membrane</location>
        <topology evidence="2">Lipid-anchor</topology>
        <topology evidence="2">GPI-anchor</topology>
    </subcellularLocation>
    <subcellularLocation>
        <location evidence="1">Membrane</location>
        <topology evidence="1">Multi-pass membrane protein</topology>
    </subcellularLocation>
    <subcellularLocation>
        <location evidence="3">Secreted</location>
    </subcellularLocation>
</comment>
<feature type="disulfide bond" evidence="14">
    <location>
        <begin position="62"/>
        <end position="95"/>
    </location>
</feature>
<keyword evidence="7 16" id="KW-0812">Transmembrane</keyword>
<dbReference type="Pfam" id="PF05730">
    <property type="entry name" value="CFEM"/>
    <property type="match status" value="1"/>
</dbReference>
<dbReference type="PANTHER" id="PTHR33048:SF143">
    <property type="entry name" value="EXTRACELLULAR MEMBRANE PROTEIN CFEM DOMAIN-CONTAINING PROTEIN-RELATED"/>
    <property type="match status" value="1"/>
</dbReference>
<keyword evidence="11 14" id="KW-1015">Disulfide bond</keyword>
<keyword evidence="14" id="KW-0479">Metal-binding</keyword>
<accession>A0AAN6VFB3</accession>
<dbReference type="EMBL" id="MU857073">
    <property type="protein sequence ID" value="KAK4150422.1"/>
    <property type="molecule type" value="Genomic_DNA"/>
</dbReference>
<dbReference type="GO" id="GO:0046872">
    <property type="term" value="F:metal ion binding"/>
    <property type="evidence" value="ECO:0007669"/>
    <property type="project" value="UniProtKB-UniRule"/>
</dbReference>
<comment type="similarity">
    <text evidence="13">Belongs to the SAT4 family.</text>
</comment>
<feature type="disulfide bond" evidence="14">
    <location>
        <begin position="43"/>
        <end position="74"/>
    </location>
</feature>
<evidence type="ECO:0000256" key="2">
    <source>
        <dbReference type="ARBA" id="ARBA00004589"/>
    </source>
</evidence>
<comment type="similarity">
    <text evidence="4">Belongs to the RBT5 family.</text>
</comment>
<dbReference type="GO" id="GO:0005576">
    <property type="term" value="C:extracellular region"/>
    <property type="evidence" value="ECO:0007669"/>
    <property type="project" value="UniProtKB-SubCell"/>
</dbReference>
<feature type="transmembrane region" description="Helical" evidence="16">
    <location>
        <begin position="265"/>
        <end position="287"/>
    </location>
</feature>
<evidence type="ECO:0000256" key="14">
    <source>
        <dbReference type="PROSITE-ProRule" id="PRU01356"/>
    </source>
</evidence>
<proteinExistence type="inferred from homology"/>
<keyword evidence="6" id="KW-0336">GPI-anchor</keyword>
<feature type="transmembrane region" description="Helical" evidence="16">
    <location>
        <begin position="299"/>
        <end position="318"/>
    </location>
</feature>
<evidence type="ECO:0000256" key="1">
    <source>
        <dbReference type="ARBA" id="ARBA00004141"/>
    </source>
</evidence>
<feature type="disulfide bond" evidence="14">
    <location>
        <begin position="53"/>
        <end position="60"/>
    </location>
</feature>
<protein>
    <submittedName>
        <fullName evidence="19">Repressed by TUP1 protein 5</fullName>
    </submittedName>
</protein>
<keyword evidence="10 16" id="KW-0472">Membrane</keyword>
<dbReference type="InterPro" id="IPR049326">
    <property type="entry name" value="Rhodopsin_dom_fungi"/>
</dbReference>
<dbReference type="Pfam" id="PF20684">
    <property type="entry name" value="Fung_rhodopsin"/>
    <property type="match status" value="1"/>
</dbReference>
<keyword evidence="14" id="KW-0349">Heme</keyword>
<evidence type="ECO:0000313" key="19">
    <source>
        <dbReference type="EMBL" id="KAK4150422.1"/>
    </source>
</evidence>
<evidence type="ECO:0000256" key="15">
    <source>
        <dbReference type="SAM" id="MobiDB-lite"/>
    </source>
</evidence>
<evidence type="ECO:0000256" key="3">
    <source>
        <dbReference type="ARBA" id="ARBA00004613"/>
    </source>
</evidence>
<feature type="transmembrane region" description="Helical" evidence="16">
    <location>
        <begin position="138"/>
        <end position="158"/>
    </location>
</feature>
<name>A0AAN6VFB3_9PEZI</name>
<reference evidence="19" key="1">
    <citation type="journal article" date="2023" name="Mol. Phylogenet. Evol.">
        <title>Genome-scale phylogeny and comparative genomics of the fungal order Sordariales.</title>
        <authorList>
            <person name="Hensen N."/>
            <person name="Bonometti L."/>
            <person name="Westerberg I."/>
            <person name="Brannstrom I.O."/>
            <person name="Guillou S."/>
            <person name="Cros-Aarteil S."/>
            <person name="Calhoun S."/>
            <person name="Haridas S."/>
            <person name="Kuo A."/>
            <person name="Mondo S."/>
            <person name="Pangilinan J."/>
            <person name="Riley R."/>
            <person name="LaButti K."/>
            <person name="Andreopoulos B."/>
            <person name="Lipzen A."/>
            <person name="Chen C."/>
            <person name="Yan M."/>
            <person name="Daum C."/>
            <person name="Ng V."/>
            <person name="Clum A."/>
            <person name="Steindorff A."/>
            <person name="Ohm R.A."/>
            <person name="Martin F."/>
            <person name="Silar P."/>
            <person name="Natvig D.O."/>
            <person name="Lalanne C."/>
            <person name="Gautier V."/>
            <person name="Ament-Velasquez S.L."/>
            <person name="Kruys A."/>
            <person name="Hutchinson M.I."/>
            <person name="Powell A.J."/>
            <person name="Barry K."/>
            <person name="Miller A.N."/>
            <person name="Grigoriev I.V."/>
            <person name="Debuchy R."/>
            <person name="Gladieux P."/>
            <person name="Hiltunen Thoren M."/>
            <person name="Johannesson H."/>
        </authorList>
    </citation>
    <scope>NUCLEOTIDE SEQUENCE</scope>
    <source>
        <strain evidence="19">CBS 538.74</strain>
    </source>
</reference>
<keyword evidence="20" id="KW-1185">Reference proteome</keyword>
<keyword evidence="14" id="KW-0408">Iron</keyword>
<feature type="transmembrane region" description="Helical" evidence="16">
    <location>
        <begin position="106"/>
        <end position="126"/>
    </location>
</feature>
<evidence type="ECO:0000256" key="9">
    <source>
        <dbReference type="ARBA" id="ARBA00022989"/>
    </source>
</evidence>
<evidence type="ECO:0000313" key="20">
    <source>
        <dbReference type="Proteomes" id="UP001302745"/>
    </source>
</evidence>
<gene>
    <name evidence="19" type="ORF">C8A00DRAFT_18046</name>
</gene>